<dbReference type="InterPro" id="IPR050708">
    <property type="entry name" value="T6SS_VgrG/RHS"/>
</dbReference>
<dbReference type="InterPro" id="IPR045351">
    <property type="entry name" value="DUF6531"/>
</dbReference>
<dbReference type="PROSITE" id="PS50817">
    <property type="entry name" value="INTEIN_N_TER"/>
    <property type="match status" value="1"/>
</dbReference>
<protein>
    <recommendedName>
        <fullName evidence="4">Hint domain-containing protein</fullName>
    </recommendedName>
</protein>
<dbReference type="NCBIfam" id="TIGR03696">
    <property type="entry name" value="Rhs_assc_core"/>
    <property type="match status" value="1"/>
</dbReference>
<dbReference type="Proteomes" id="UP000502136">
    <property type="component" value="Chromosome"/>
</dbReference>
<dbReference type="PANTHER" id="PTHR32305:SF15">
    <property type="entry name" value="PROTEIN RHSA-RELATED"/>
    <property type="match status" value="1"/>
</dbReference>
<feature type="region of interest" description="Disordered" evidence="2">
    <location>
        <begin position="1537"/>
        <end position="1558"/>
    </location>
</feature>
<dbReference type="InterPro" id="IPR006141">
    <property type="entry name" value="Intein_N"/>
</dbReference>
<keyword evidence="6" id="KW-1185">Reference proteome</keyword>
<evidence type="ECO:0000313" key="6">
    <source>
        <dbReference type="Proteomes" id="UP000502136"/>
    </source>
</evidence>
<feature type="compositionally biased region" description="Polar residues" evidence="2">
    <location>
        <begin position="1546"/>
        <end position="1558"/>
    </location>
</feature>
<dbReference type="Gene3D" id="2.170.16.10">
    <property type="entry name" value="Hedgehog/Intein (Hint) domain"/>
    <property type="match status" value="1"/>
</dbReference>
<proteinExistence type="predicted"/>
<dbReference type="InterPro" id="IPR036844">
    <property type="entry name" value="Hint_dom_sf"/>
</dbReference>
<evidence type="ECO:0000259" key="4">
    <source>
        <dbReference type="SMART" id="SM00306"/>
    </source>
</evidence>
<keyword evidence="3" id="KW-1133">Transmembrane helix</keyword>
<organism evidence="5 6">
    <name type="scientific">Paenibacillus albicereus</name>
    <dbReference type="NCBI Taxonomy" id="2726185"/>
    <lineage>
        <taxon>Bacteria</taxon>
        <taxon>Bacillati</taxon>
        <taxon>Bacillota</taxon>
        <taxon>Bacilli</taxon>
        <taxon>Bacillales</taxon>
        <taxon>Paenibacillaceae</taxon>
        <taxon>Paenibacillus</taxon>
    </lineage>
</organism>
<dbReference type="InterPro" id="IPR031325">
    <property type="entry name" value="RHS_repeat"/>
</dbReference>
<dbReference type="Pfam" id="PF05593">
    <property type="entry name" value="RHS_repeat"/>
    <property type="match status" value="3"/>
</dbReference>
<dbReference type="SUPFAM" id="SSF51294">
    <property type="entry name" value="Hedgehog/intein (Hint) domain"/>
    <property type="match status" value="1"/>
</dbReference>
<dbReference type="KEGG" id="palr:HGI30_14055"/>
<dbReference type="CDD" id="cd00081">
    <property type="entry name" value="Hint"/>
    <property type="match status" value="1"/>
</dbReference>
<reference evidence="5 6" key="1">
    <citation type="submission" date="2020-04" db="EMBL/GenBank/DDBJ databases">
        <title>Novel Paenibacillus strain UniB2 isolated from commercial digestive syrup.</title>
        <authorList>
            <person name="Thorat V."/>
            <person name="Kirdat K."/>
            <person name="Tiwarekar B."/>
            <person name="Yadav A."/>
        </authorList>
    </citation>
    <scope>NUCLEOTIDE SEQUENCE [LARGE SCALE GENOMIC DNA]</scope>
    <source>
        <strain evidence="5 6">UniB2</strain>
    </source>
</reference>
<dbReference type="Pfam" id="PF20148">
    <property type="entry name" value="DUF6531"/>
    <property type="match status" value="1"/>
</dbReference>
<dbReference type="PANTHER" id="PTHR32305">
    <property type="match status" value="1"/>
</dbReference>
<keyword evidence="1" id="KW-0677">Repeat</keyword>
<dbReference type="InterPro" id="IPR056823">
    <property type="entry name" value="TEN-like_YD-shell"/>
</dbReference>
<dbReference type="InterPro" id="IPR022385">
    <property type="entry name" value="Rhs_assc_core"/>
</dbReference>
<dbReference type="NCBIfam" id="TIGR01643">
    <property type="entry name" value="YD_repeat_2x"/>
    <property type="match status" value="12"/>
</dbReference>
<dbReference type="RefSeq" id="WP_168908131.1">
    <property type="nucleotide sequence ID" value="NZ_CP051428.1"/>
</dbReference>
<keyword evidence="3" id="KW-0472">Membrane</keyword>
<dbReference type="EMBL" id="CP051428">
    <property type="protein sequence ID" value="QJC52576.1"/>
    <property type="molecule type" value="Genomic_DNA"/>
</dbReference>
<gene>
    <name evidence="5" type="ORF">HGI30_14055</name>
</gene>
<feature type="domain" description="Hint" evidence="4">
    <location>
        <begin position="1876"/>
        <end position="1972"/>
    </location>
</feature>
<dbReference type="Gene3D" id="2.180.10.10">
    <property type="entry name" value="RHS repeat-associated core"/>
    <property type="match status" value="4"/>
</dbReference>
<dbReference type="Pfam" id="PF07591">
    <property type="entry name" value="PT-HINT"/>
    <property type="match status" value="1"/>
</dbReference>
<evidence type="ECO:0000256" key="3">
    <source>
        <dbReference type="SAM" id="Phobius"/>
    </source>
</evidence>
<dbReference type="SMART" id="SM00306">
    <property type="entry name" value="HintN"/>
    <property type="match status" value="1"/>
</dbReference>
<dbReference type="SUPFAM" id="SSF101898">
    <property type="entry name" value="NHL repeat"/>
    <property type="match status" value="1"/>
</dbReference>
<dbReference type="GO" id="GO:0016539">
    <property type="term" value="P:intein-mediated protein splicing"/>
    <property type="evidence" value="ECO:0007669"/>
    <property type="project" value="InterPro"/>
</dbReference>
<evidence type="ECO:0000256" key="1">
    <source>
        <dbReference type="ARBA" id="ARBA00022737"/>
    </source>
</evidence>
<accession>A0A6H2GZH4</accession>
<keyword evidence="3" id="KW-0812">Transmembrane</keyword>
<feature type="transmembrane region" description="Helical" evidence="3">
    <location>
        <begin position="12"/>
        <end position="33"/>
    </location>
</feature>
<evidence type="ECO:0000313" key="5">
    <source>
        <dbReference type="EMBL" id="QJC52576.1"/>
    </source>
</evidence>
<dbReference type="Pfam" id="PF25023">
    <property type="entry name" value="TEN_YD-shell"/>
    <property type="match status" value="5"/>
</dbReference>
<dbReference type="InterPro" id="IPR006530">
    <property type="entry name" value="YD"/>
</dbReference>
<dbReference type="InterPro" id="IPR003587">
    <property type="entry name" value="Hint_dom_N"/>
</dbReference>
<name>A0A6H2GZH4_9BACL</name>
<sequence length="2102" mass="235851">MNTNGKYKKIKLLKVISLLILIISITLTGIPWVPGGSIPKADAATVNVSVSPSTFVPVYGGKTTIGWNYQDRPHPTSLEICSVRFNPPTPPPSPAPTPKPGAPVFEPPTPYTRTSLKSISSVGSGQASFAWNGLSSGGQAIEEGSHTVCVVPDDAPQYFNFYQGLSIANPAPPAPAHMQVLPNLYSSQHIVRGIAERGTKVTLEIYYQRRVGYEQVTSDVPVTYEVIIPFDESGKNDGSHLTWAKGFNYSSYFDSQFPISSDNQPAKYVREWQLPVELNKYEIANMTAKVERLGSNPYFNSKDSDNKSPDSEMVRVLRYTAPDWNVNWEALAGYYYRATDVVMMAEKAQLIASDNGIPGQTCSDGNRCAGLIDKGWNLILQDRNRDLQLAGNILPEELEDLTAEKIANREHFPKPSWWDPINMATGDFDFKHTNLSLQAAFPIEFGLSYHSRDTYDGAVGVGWRHSWEWRLERRDKGIIHVTSPDGGVYPYEPRSDGGFIAPLGTYNSLEKLSNGMYQMETPESWVYLFREDGKLVEIRDANKSSVYLRYYGSVLKSIETKGALLTLSYGSGGKISTVSDHSGREVKYRYNELTHDLTSMELADGATISFTYDSNHRMLTITNPEKTSTLVNVYDGQGRVVEQTDFNGRKGTIEYDPANGKTIATDPLGNKKTFYYDSRLRQTGIDYADGTFERFVFDSNDNRTLWTDRNGAQWKYGYDPEGNMTLVTDPLGYSVKMTYNERRQPLTITDSRGYVSEFNYDSHGNLSSTKNALGEKTQFIYNSEGVVTDIINAEGEKSSFTLDEYGFVSVLTDAGNFGQTILRDGLHRVVEQMDSLNLKKKFEYDPRDRIKKIIDELGNTTTYSYDKDSNLVEYEDASGAKTTMTYEFDKVNSIKDALGNIREFDYDALGHLQSVTEPNGLISTYQNDSNGRVTKEWNKDSQTGVTYATEYRYDGNGNLVWQKEPNGGISEFRYDGRNLPVWMKDSVGAQSELFYDGNGNLVQAINDKGHSTFYSYDELNRVAAITSADGNKTTYAYDKAGRVITVNEPGGAKWQSDYDPRGLLVKSTDPNGNTESFTRNSAGFVTVYKDSLQAELAFTYDGLGRVLTKTDPKGGVERFSYDAAGRVETYTDANKNKTQYEYDLLGRLVHVRNALGEVTSYRYDTIGNLIETKTAGGAVTTWSYDAFGRLTKKINAENEKRTYAYDSSGLMSESVDALGKRTTYAYDLQGRITEKRMPNGEVFAYSYDSIGQLIHASTSTNEQSFTYDAMGRISTMQNNTWDKSVRFKYDERGNRTHMTDPEGNTQEYVYDLLNQIKEFTDPDGFKTTFEYDARGAMTKVNRPNGIQSTYAYNDNLQLVSLDHKGERTQSRLEYAYDLAGNITQKAEEDGAKTEYAYDGLNRIQHVQYPQAKDAEILDIYDLPFKQQDRKGSTHSYRDTMVKPPGEVAYTYDSDGNRKTMSADGKTTAYEYDKAGRMVRSGEETFVYDANGNRVQERGNKGLIRYSYDSNDMLEQVLYDDGSKVEYDYDAFLQKIGRKESYPDPRQQPTLLESERATQSTYGESAAFVDNLQEEPVLIEDQTYYLNDGLTIMKEYGEDLEPIAQYYEANGDVLSRKSYRNTLWNVMDDEAPIRKSEAPVRGMLRGDFTYYLNDHLGSVTHLTDRNGETLEQYRYDAFGSLMTPMTPEYNTIGYTGQTIDPKTGLMDYKARWYDSGAGQFTSADTFEGNAFNPLSLNLYTYVINNPLKYVDPTGNQYIIEGATWEEGSTIFKTGANVVVEIANFLVVDDIRTIMNPKSSYFDKGLAIVGLLPVGKIIKGGKIIVKFADKSGKHIERAVEATAKNQAKAHELKLLDDEAFNKGKPTKSGNANKALNQCNCFIAGTKVLTDEGEKPIEEIEVGDKVLAKSEYDSNGELAYKEVTALYRNQRDDIIKLYVGEQVIETTDNHPFWVEGKGWVYADELQVGDKLQKADRSNLTIDKVEFVKLEEPVTVYNFTVADFHTYYVTDLGIWVHNTQCGYKDITVGKSVKNVSTNVTKADFESSLLGDGWTKTVAKDGSATIYSKDGAKYVVRDKSNQGQQTADYYAKGSKAPTTKIRLGSDE</sequence>
<evidence type="ECO:0000256" key="2">
    <source>
        <dbReference type="SAM" id="MobiDB-lite"/>
    </source>
</evidence>